<evidence type="ECO:0000256" key="2">
    <source>
        <dbReference type="ARBA" id="ARBA00022759"/>
    </source>
</evidence>
<sequence length="143" mass="16642">MEKGELTLKKPNYRELSSLALAYIGDAVYEVMVRQHLLNTGIAKVQFLHKESTKFVSAKSQSRFIHALMDELTEEEKDIVRRGRNTKSHTTAKNASVNEYRYSTAFECLIGYLYLTNQQERLEWVFEQIVLLGRSSEYEDNKL</sequence>
<dbReference type="Pfam" id="PF00636">
    <property type="entry name" value="Ribonuclease_3"/>
    <property type="match status" value="1"/>
</dbReference>
<dbReference type="EC" id="3.1.26.-" evidence="4"/>
<proteinExistence type="inferred from homology"/>
<keyword evidence="4" id="KW-0460">Magnesium</keyword>
<evidence type="ECO:0000313" key="7">
    <source>
        <dbReference type="Proteomes" id="UP000094296"/>
    </source>
</evidence>
<dbReference type="Gene3D" id="1.10.1520.10">
    <property type="entry name" value="Ribonuclease III domain"/>
    <property type="match status" value="1"/>
</dbReference>
<feature type="domain" description="RNase III" evidence="5">
    <location>
        <begin position="2"/>
        <end position="137"/>
    </location>
</feature>
<dbReference type="InterPro" id="IPR036389">
    <property type="entry name" value="RNase_III_sf"/>
</dbReference>
<dbReference type="SUPFAM" id="SSF69065">
    <property type="entry name" value="RNase III domain-like"/>
    <property type="match status" value="1"/>
</dbReference>
<dbReference type="AlphaFoldDB" id="A0A1E5G4E7"/>
<dbReference type="EMBL" id="MIJE01000002">
    <property type="protein sequence ID" value="OEF97958.1"/>
    <property type="molecule type" value="Genomic_DNA"/>
</dbReference>
<dbReference type="RefSeq" id="WP_069642355.1">
    <property type="nucleotide sequence ID" value="NZ_MIJE01000002.1"/>
</dbReference>
<gene>
    <name evidence="4" type="primary">mrnC</name>
    <name evidence="6" type="ORF">BHF68_12880</name>
</gene>
<dbReference type="OrthoDB" id="46571at2"/>
<dbReference type="STRING" id="766136.BHF68_12880"/>
<dbReference type="Proteomes" id="UP000094296">
    <property type="component" value="Unassembled WGS sequence"/>
</dbReference>
<dbReference type="SMART" id="SM00535">
    <property type="entry name" value="RIBOc"/>
    <property type="match status" value="1"/>
</dbReference>
<comment type="subcellular location">
    <subcellularLocation>
        <location evidence="4">Cytoplasm</location>
    </subcellularLocation>
</comment>
<organism evidence="6 7">
    <name type="scientific">Desulfuribacillus alkaliarsenatis</name>
    <dbReference type="NCBI Taxonomy" id="766136"/>
    <lineage>
        <taxon>Bacteria</taxon>
        <taxon>Bacillati</taxon>
        <taxon>Bacillota</taxon>
        <taxon>Desulfuribacillia</taxon>
        <taxon>Desulfuribacillales</taxon>
        <taxon>Desulfuribacillaceae</taxon>
        <taxon>Desulfuribacillus</taxon>
    </lineage>
</organism>
<reference evidence="6 7" key="1">
    <citation type="submission" date="2016-09" db="EMBL/GenBank/DDBJ databases">
        <title>Draft genome sequence for the type strain of Desulfuribacillus alkaliarsenatis AHT28, an obligately anaerobic, sulfidogenic bacterium isolated from Russian soda lake sediments.</title>
        <authorList>
            <person name="Abin C.A."/>
            <person name="Hollibaugh J.T."/>
        </authorList>
    </citation>
    <scope>NUCLEOTIDE SEQUENCE [LARGE SCALE GENOMIC DNA]</scope>
    <source>
        <strain evidence="6 7">AHT28</strain>
    </source>
</reference>
<dbReference type="GO" id="GO:0019843">
    <property type="term" value="F:rRNA binding"/>
    <property type="evidence" value="ECO:0007669"/>
    <property type="project" value="UniProtKB-UniRule"/>
</dbReference>
<comment type="subunit">
    <text evidence="4">Homodimer.</text>
</comment>
<dbReference type="InterPro" id="IPR008226">
    <property type="entry name" value="Mini3_fam"/>
</dbReference>
<dbReference type="InterPro" id="IPR000999">
    <property type="entry name" value="RNase_III_dom"/>
</dbReference>
<evidence type="ECO:0000256" key="1">
    <source>
        <dbReference type="ARBA" id="ARBA00022722"/>
    </source>
</evidence>
<evidence type="ECO:0000259" key="5">
    <source>
        <dbReference type="SMART" id="SM00535"/>
    </source>
</evidence>
<dbReference type="PANTHER" id="PTHR34276">
    <property type="entry name" value="MINI-RIBONUCLEASE 3"/>
    <property type="match status" value="1"/>
</dbReference>
<keyword evidence="4" id="KW-0698">rRNA processing</keyword>
<keyword evidence="4" id="KW-0699">rRNA-binding</keyword>
<dbReference type="PANTHER" id="PTHR34276:SF1">
    <property type="entry name" value="MINI-RIBONUCLEASE 3"/>
    <property type="match status" value="1"/>
</dbReference>
<dbReference type="HAMAP" id="MF_01468">
    <property type="entry name" value="RNase_Mini_III"/>
    <property type="match status" value="1"/>
</dbReference>
<comment type="caution">
    <text evidence="6">The sequence shown here is derived from an EMBL/GenBank/DDBJ whole genome shotgun (WGS) entry which is preliminary data.</text>
</comment>
<keyword evidence="4" id="KW-0963">Cytoplasm</keyword>
<accession>A0A1E5G4E7</accession>
<keyword evidence="2 4" id="KW-0255">Endonuclease</keyword>
<comment type="cofactor">
    <cofactor evidence="4">
        <name>Mg(2+)</name>
        <dbReference type="ChEBI" id="CHEBI:18420"/>
    </cofactor>
</comment>
<dbReference type="GO" id="GO:0005737">
    <property type="term" value="C:cytoplasm"/>
    <property type="evidence" value="ECO:0007669"/>
    <property type="project" value="UniProtKB-SubCell"/>
</dbReference>
<comment type="function">
    <text evidence="4">Involved in correct processing of both the 5' and 3' ends of 23S rRNA precursor. Processes 30S rRNA precursor transcript even in absence of ribonuclease 3 (Rnc); Rnc processes 30S rRNA into smaller rRNA precursors.</text>
</comment>
<dbReference type="GO" id="GO:0006364">
    <property type="term" value="P:rRNA processing"/>
    <property type="evidence" value="ECO:0007669"/>
    <property type="project" value="UniProtKB-UniRule"/>
</dbReference>
<protein>
    <recommendedName>
        <fullName evidence="4">Mini-ribonuclease 3</fullName>
        <shortName evidence="4">Mini-3</shortName>
        <shortName evidence="4">Mini-RNase 3</shortName>
        <ecNumber evidence="4">3.1.26.-</ecNumber>
    </recommendedName>
    <alternativeName>
        <fullName evidence="4">Mini-RNase III</fullName>
        <shortName evidence="4">Mini-III</shortName>
    </alternativeName>
</protein>
<keyword evidence="1 4" id="KW-0540">Nuclease</keyword>
<name>A0A1E5G4E7_9FIRM</name>
<keyword evidence="3 4" id="KW-0378">Hydrolase</keyword>
<dbReference type="PIRSF" id="PIRSF005520">
    <property type="entry name" value="UCP005520"/>
    <property type="match status" value="1"/>
</dbReference>
<keyword evidence="7" id="KW-1185">Reference proteome</keyword>
<evidence type="ECO:0000256" key="3">
    <source>
        <dbReference type="ARBA" id="ARBA00022801"/>
    </source>
</evidence>
<comment type="similarity">
    <text evidence="4">Belongs to the MrnC RNase family.</text>
</comment>
<feature type="active site" evidence="4">
    <location>
        <position position="26"/>
    </location>
</feature>
<evidence type="ECO:0000313" key="6">
    <source>
        <dbReference type="EMBL" id="OEF97958.1"/>
    </source>
</evidence>
<evidence type="ECO:0000256" key="4">
    <source>
        <dbReference type="HAMAP-Rule" id="MF_01468"/>
    </source>
</evidence>
<keyword evidence="4" id="KW-0690">Ribosome biogenesis</keyword>
<dbReference type="GO" id="GO:0004525">
    <property type="term" value="F:ribonuclease III activity"/>
    <property type="evidence" value="ECO:0007669"/>
    <property type="project" value="InterPro"/>
</dbReference>
<keyword evidence="4" id="KW-0694">RNA-binding</keyword>